<keyword evidence="2" id="KW-1185">Reference proteome</keyword>
<evidence type="ECO:0000313" key="1">
    <source>
        <dbReference type="EMBL" id="OMO88677.1"/>
    </source>
</evidence>
<comment type="caution">
    <text evidence="1">The sequence shown here is derived from an EMBL/GenBank/DDBJ whole genome shotgun (WGS) entry which is preliminary data.</text>
</comment>
<name>A0A1R3J1G4_9ROSI</name>
<sequence>MGDLERVQFGCARVGGEGLMKLGNVPCFCPVVMSW</sequence>
<dbReference type="EMBL" id="AWUE01017030">
    <property type="protein sequence ID" value="OMO88677.1"/>
    <property type="molecule type" value="Genomic_DNA"/>
</dbReference>
<accession>A0A1R3J1G4</accession>
<reference evidence="2" key="1">
    <citation type="submission" date="2013-09" db="EMBL/GenBank/DDBJ databases">
        <title>Corchorus olitorius genome sequencing.</title>
        <authorList>
            <person name="Alam M."/>
            <person name="Haque M.S."/>
            <person name="Islam M.S."/>
            <person name="Emdad E.M."/>
            <person name="Islam M.M."/>
            <person name="Ahmed B."/>
            <person name="Halim A."/>
            <person name="Hossen Q.M.M."/>
            <person name="Hossain M.Z."/>
            <person name="Ahmed R."/>
            <person name="Khan M.M."/>
            <person name="Islam R."/>
            <person name="Rashid M.M."/>
            <person name="Khan S.A."/>
            <person name="Rahman M.S."/>
            <person name="Alam M."/>
            <person name="Yahiya A.S."/>
            <person name="Khan M.S."/>
            <person name="Azam M.S."/>
            <person name="Haque T."/>
            <person name="Lashkar M.Z.H."/>
            <person name="Akhand A.I."/>
            <person name="Morshed G."/>
            <person name="Roy S."/>
            <person name="Uddin K.S."/>
            <person name="Rabeya T."/>
            <person name="Hossain A.S."/>
            <person name="Chowdhury A."/>
            <person name="Snigdha A.R."/>
            <person name="Mortoza M.S."/>
            <person name="Matin S.A."/>
            <person name="Hoque S.M.E."/>
            <person name="Islam M.K."/>
            <person name="Roy D.K."/>
            <person name="Haider R."/>
            <person name="Moosa M.M."/>
            <person name="Elias S.M."/>
            <person name="Hasan A.M."/>
            <person name="Jahan S."/>
            <person name="Shafiuddin M."/>
            <person name="Mahmood N."/>
            <person name="Shommy N.S."/>
        </authorList>
    </citation>
    <scope>NUCLEOTIDE SEQUENCE [LARGE SCALE GENOMIC DNA]</scope>
    <source>
        <strain evidence="2">cv. O-4</strain>
    </source>
</reference>
<protein>
    <submittedName>
        <fullName evidence="1">Uncharacterized protein</fullName>
    </submittedName>
</protein>
<dbReference type="AlphaFoldDB" id="A0A1R3J1G4"/>
<dbReference type="Proteomes" id="UP000187203">
    <property type="component" value="Unassembled WGS sequence"/>
</dbReference>
<gene>
    <name evidence="1" type="ORF">COLO4_20133</name>
</gene>
<evidence type="ECO:0000313" key="2">
    <source>
        <dbReference type="Proteomes" id="UP000187203"/>
    </source>
</evidence>
<proteinExistence type="predicted"/>
<organism evidence="1 2">
    <name type="scientific">Corchorus olitorius</name>
    <dbReference type="NCBI Taxonomy" id="93759"/>
    <lineage>
        <taxon>Eukaryota</taxon>
        <taxon>Viridiplantae</taxon>
        <taxon>Streptophyta</taxon>
        <taxon>Embryophyta</taxon>
        <taxon>Tracheophyta</taxon>
        <taxon>Spermatophyta</taxon>
        <taxon>Magnoliopsida</taxon>
        <taxon>eudicotyledons</taxon>
        <taxon>Gunneridae</taxon>
        <taxon>Pentapetalae</taxon>
        <taxon>rosids</taxon>
        <taxon>malvids</taxon>
        <taxon>Malvales</taxon>
        <taxon>Malvaceae</taxon>
        <taxon>Grewioideae</taxon>
        <taxon>Apeibeae</taxon>
        <taxon>Corchorus</taxon>
    </lineage>
</organism>